<keyword evidence="1" id="KW-1133">Transmembrane helix</keyword>
<accession>A0A1I5VKR6</accession>
<organism evidence="2 3">
    <name type="scientific">Halolamina pelagica</name>
    <dbReference type="NCBI Taxonomy" id="699431"/>
    <lineage>
        <taxon>Archaea</taxon>
        <taxon>Methanobacteriati</taxon>
        <taxon>Methanobacteriota</taxon>
        <taxon>Stenosarchaea group</taxon>
        <taxon>Halobacteria</taxon>
        <taxon>Halobacteriales</taxon>
        <taxon>Haloferacaceae</taxon>
    </lineage>
</organism>
<reference evidence="3" key="1">
    <citation type="submission" date="2016-10" db="EMBL/GenBank/DDBJ databases">
        <authorList>
            <person name="Varghese N."/>
            <person name="Submissions S."/>
        </authorList>
    </citation>
    <scope>NUCLEOTIDE SEQUENCE [LARGE SCALE GENOMIC DNA]</scope>
    <source>
        <strain evidence="3">CGMCC 1.10329</strain>
    </source>
</reference>
<keyword evidence="1" id="KW-0812">Transmembrane</keyword>
<evidence type="ECO:0000256" key="1">
    <source>
        <dbReference type="SAM" id="Phobius"/>
    </source>
</evidence>
<name>A0A1I5VKR6_9EURY</name>
<keyword evidence="3" id="KW-1185">Reference proteome</keyword>
<proteinExistence type="predicted"/>
<evidence type="ECO:0000313" key="2">
    <source>
        <dbReference type="EMBL" id="SFQ07907.1"/>
    </source>
</evidence>
<evidence type="ECO:0000313" key="3">
    <source>
        <dbReference type="Proteomes" id="UP000183769"/>
    </source>
</evidence>
<dbReference type="EMBL" id="FOXI01000018">
    <property type="protein sequence ID" value="SFQ07907.1"/>
    <property type="molecule type" value="Genomic_DNA"/>
</dbReference>
<gene>
    <name evidence="2" type="ORF">SAMN05216277_11848</name>
</gene>
<feature type="transmembrane region" description="Helical" evidence="1">
    <location>
        <begin position="31"/>
        <end position="50"/>
    </location>
</feature>
<dbReference type="AlphaFoldDB" id="A0A1I5VKR6"/>
<sequence>MTVRSAFRWGSRLIFIGVFLVAVALSFAADAIAVALLASVLLAQMLYVVLPMNTIREKAYELYSGEAGEQAYEELEDRGGKFR</sequence>
<dbReference type="Proteomes" id="UP000183769">
    <property type="component" value="Unassembled WGS sequence"/>
</dbReference>
<feature type="transmembrane region" description="Helical" evidence="1">
    <location>
        <begin position="7"/>
        <end position="25"/>
    </location>
</feature>
<keyword evidence="1" id="KW-0472">Membrane</keyword>
<protein>
    <submittedName>
        <fullName evidence="2">Uncharacterized protein</fullName>
    </submittedName>
</protein>